<dbReference type="Proteomes" id="UP000288859">
    <property type="component" value="Unassembled WGS sequence"/>
</dbReference>
<protein>
    <recommendedName>
        <fullName evidence="8">Major facilitator superfamily (MFS) profile domain-containing protein</fullName>
    </recommendedName>
</protein>
<evidence type="ECO:0000313" key="9">
    <source>
        <dbReference type="EMBL" id="RVX74793.1"/>
    </source>
</evidence>
<organism evidence="9 10">
    <name type="scientific">Exophiala mesophila</name>
    <name type="common">Black yeast-like fungus</name>
    <dbReference type="NCBI Taxonomy" id="212818"/>
    <lineage>
        <taxon>Eukaryota</taxon>
        <taxon>Fungi</taxon>
        <taxon>Dikarya</taxon>
        <taxon>Ascomycota</taxon>
        <taxon>Pezizomycotina</taxon>
        <taxon>Eurotiomycetes</taxon>
        <taxon>Chaetothyriomycetidae</taxon>
        <taxon>Chaetothyriales</taxon>
        <taxon>Herpotrichiellaceae</taxon>
        <taxon>Exophiala</taxon>
    </lineage>
</organism>
<dbReference type="InterPro" id="IPR036259">
    <property type="entry name" value="MFS_trans_sf"/>
</dbReference>
<dbReference type="OrthoDB" id="4108810at2759"/>
<evidence type="ECO:0000256" key="7">
    <source>
        <dbReference type="SAM" id="Phobius"/>
    </source>
</evidence>
<evidence type="ECO:0000256" key="4">
    <source>
        <dbReference type="ARBA" id="ARBA00022989"/>
    </source>
</evidence>
<feature type="transmembrane region" description="Helical" evidence="7">
    <location>
        <begin position="127"/>
        <end position="147"/>
    </location>
</feature>
<keyword evidence="5 7" id="KW-0472">Membrane</keyword>
<dbReference type="EMBL" id="NAJM01000003">
    <property type="protein sequence ID" value="RVX74793.1"/>
    <property type="molecule type" value="Genomic_DNA"/>
</dbReference>
<dbReference type="PANTHER" id="PTHR43791:SF47">
    <property type="entry name" value="MAJOR FACILITATOR SUPERFAMILY (MFS) PROFILE DOMAIN-CONTAINING PROTEIN-RELATED"/>
    <property type="match status" value="1"/>
</dbReference>
<gene>
    <name evidence="9" type="ORF">B0A52_01070</name>
</gene>
<proteinExistence type="predicted"/>
<dbReference type="PANTHER" id="PTHR43791">
    <property type="entry name" value="PERMEASE-RELATED"/>
    <property type="match status" value="1"/>
</dbReference>
<feature type="transmembrane region" description="Helical" evidence="7">
    <location>
        <begin position="294"/>
        <end position="314"/>
    </location>
</feature>
<evidence type="ECO:0000259" key="8">
    <source>
        <dbReference type="PROSITE" id="PS50850"/>
    </source>
</evidence>
<reference evidence="9 10" key="1">
    <citation type="submission" date="2017-03" db="EMBL/GenBank/DDBJ databases">
        <title>Genomes of endolithic fungi from Antarctica.</title>
        <authorList>
            <person name="Coleine C."/>
            <person name="Masonjones S."/>
            <person name="Stajich J.E."/>
        </authorList>
    </citation>
    <scope>NUCLEOTIDE SEQUENCE [LARGE SCALE GENOMIC DNA]</scope>
    <source>
        <strain evidence="9 10">CCFEE 6314</strain>
    </source>
</reference>
<feature type="transmembrane region" description="Helical" evidence="7">
    <location>
        <begin position="384"/>
        <end position="406"/>
    </location>
</feature>
<dbReference type="InterPro" id="IPR020846">
    <property type="entry name" value="MFS_dom"/>
</dbReference>
<accession>A0A438NGD9</accession>
<keyword evidence="4 7" id="KW-1133">Transmembrane helix</keyword>
<feature type="transmembrane region" description="Helical" evidence="7">
    <location>
        <begin position="153"/>
        <end position="177"/>
    </location>
</feature>
<dbReference type="SUPFAM" id="SSF103473">
    <property type="entry name" value="MFS general substrate transporter"/>
    <property type="match status" value="1"/>
</dbReference>
<feature type="transmembrane region" description="Helical" evidence="7">
    <location>
        <begin position="359"/>
        <end position="378"/>
    </location>
</feature>
<dbReference type="GO" id="GO:0022857">
    <property type="term" value="F:transmembrane transporter activity"/>
    <property type="evidence" value="ECO:0007669"/>
    <property type="project" value="InterPro"/>
</dbReference>
<feature type="transmembrane region" description="Helical" evidence="7">
    <location>
        <begin position="451"/>
        <end position="472"/>
    </location>
</feature>
<dbReference type="PROSITE" id="PS50850">
    <property type="entry name" value="MFS"/>
    <property type="match status" value="1"/>
</dbReference>
<dbReference type="Gene3D" id="1.20.1250.20">
    <property type="entry name" value="MFS general substrate transporter like domains"/>
    <property type="match status" value="2"/>
</dbReference>
<dbReference type="FunFam" id="1.20.1250.20:FF:000013">
    <property type="entry name" value="MFS general substrate transporter"/>
    <property type="match status" value="1"/>
</dbReference>
<evidence type="ECO:0000256" key="6">
    <source>
        <dbReference type="SAM" id="MobiDB-lite"/>
    </source>
</evidence>
<feature type="transmembrane region" description="Helical" evidence="7">
    <location>
        <begin position="326"/>
        <end position="347"/>
    </location>
</feature>
<comment type="subcellular location">
    <subcellularLocation>
        <location evidence="1">Membrane</location>
        <topology evidence="1">Multi-pass membrane protein</topology>
    </subcellularLocation>
</comment>
<keyword evidence="3 7" id="KW-0812">Transmembrane</keyword>
<keyword evidence="2" id="KW-0813">Transport</keyword>
<dbReference type="FunFam" id="1.20.1250.20:FF:000018">
    <property type="entry name" value="MFS transporter permease"/>
    <property type="match status" value="1"/>
</dbReference>
<dbReference type="GO" id="GO:0016020">
    <property type="term" value="C:membrane"/>
    <property type="evidence" value="ECO:0007669"/>
    <property type="project" value="UniProtKB-SubCell"/>
</dbReference>
<feature type="transmembrane region" description="Helical" evidence="7">
    <location>
        <begin position="418"/>
        <end position="439"/>
    </location>
</feature>
<sequence>MSPKDQPTDVDEKVMSRSSQQSIHKEDIAQSVQIDQEEPVVHDWSEKEEKKLVRRIDNHVFPMLCIIFGFSLLDRTNISAAYIAGMSEDLELTIGARYSIALLVFFIGYALFEIPSNMVIRRIGARLWLPFLIVVWGASVLGMGFVHNWVSLTVLRVILGIFEAGLYPGAVFIIASWYKKYEMAARISLFYMAALFASGFGPIFAYCLSLIRVGDGMYQQGWRWIFIIEGICTIVVGFISPWFLVDFPEKAKFLNERDKHIALARLQENKVKTSSVEGHATVKEVLRMLLDWKLIVFSFQYFTAAATVYALAYFQPIILRQGMGYSYALAQLLSSPPYVFAVFMSLTSAWVSDRLQIRWPIICAQCAIAVVGLIIVLYGRLPGVRYFGLFLAVYGSQANGPQFLAYGQNQTATLNKKGIVAAVMISVGAAGGVTGSTIFRAQDAPQYIPGMWTTISLQIMTGVITFITSMWLKRQNRLADEGKRPALEGVEGFRYAP</sequence>
<feature type="transmembrane region" description="Helical" evidence="7">
    <location>
        <begin position="189"/>
        <end position="211"/>
    </location>
</feature>
<evidence type="ECO:0000256" key="5">
    <source>
        <dbReference type="ARBA" id="ARBA00023136"/>
    </source>
</evidence>
<dbReference type="AlphaFoldDB" id="A0A438NGD9"/>
<feature type="transmembrane region" description="Helical" evidence="7">
    <location>
        <begin position="60"/>
        <end position="84"/>
    </location>
</feature>
<name>A0A438NGD9_EXOME</name>
<comment type="caution">
    <text evidence="9">The sequence shown here is derived from an EMBL/GenBank/DDBJ whole genome shotgun (WGS) entry which is preliminary data.</text>
</comment>
<dbReference type="InterPro" id="IPR011701">
    <property type="entry name" value="MFS"/>
</dbReference>
<feature type="compositionally biased region" description="Basic and acidic residues" evidence="6">
    <location>
        <begin position="1"/>
        <end position="15"/>
    </location>
</feature>
<evidence type="ECO:0000256" key="2">
    <source>
        <dbReference type="ARBA" id="ARBA00022448"/>
    </source>
</evidence>
<feature type="domain" description="Major facilitator superfamily (MFS) profile" evidence="8">
    <location>
        <begin position="60"/>
        <end position="477"/>
    </location>
</feature>
<evidence type="ECO:0000313" key="10">
    <source>
        <dbReference type="Proteomes" id="UP000288859"/>
    </source>
</evidence>
<feature type="transmembrane region" description="Helical" evidence="7">
    <location>
        <begin position="223"/>
        <end position="245"/>
    </location>
</feature>
<dbReference type="VEuPathDB" id="FungiDB:PV10_00590"/>
<evidence type="ECO:0000256" key="1">
    <source>
        <dbReference type="ARBA" id="ARBA00004141"/>
    </source>
</evidence>
<feature type="region of interest" description="Disordered" evidence="6">
    <location>
        <begin position="1"/>
        <end position="28"/>
    </location>
</feature>
<evidence type="ECO:0000256" key="3">
    <source>
        <dbReference type="ARBA" id="ARBA00022692"/>
    </source>
</evidence>
<feature type="transmembrane region" description="Helical" evidence="7">
    <location>
        <begin position="96"/>
        <end position="115"/>
    </location>
</feature>
<dbReference type="Pfam" id="PF07690">
    <property type="entry name" value="MFS_1"/>
    <property type="match status" value="1"/>
</dbReference>